<keyword evidence="1 2" id="KW-0378">Hydrolase</keyword>
<dbReference type="EMBL" id="JANIPJ010000012">
    <property type="protein sequence ID" value="MCR2805616.1"/>
    <property type="molecule type" value="Genomic_DNA"/>
</dbReference>
<organism evidence="2 3">
    <name type="scientific">Paenibacillus soyae</name>
    <dbReference type="NCBI Taxonomy" id="2969249"/>
    <lineage>
        <taxon>Bacteria</taxon>
        <taxon>Bacillati</taxon>
        <taxon>Bacillota</taxon>
        <taxon>Bacilli</taxon>
        <taxon>Bacillales</taxon>
        <taxon>Paenibacillaceae</taxon>
        <taxon>Paenibacillus</taxon>
    </lineage>
</organism>
<dbReference type="SUPFAM" id="SSF48208">
    <property type="entry name" value="Six-hairpin glycosidases"/>
    <property type="match status" value="1"/>
</dbReference>
<dbReference type="InterPro" id="IPR010905">
    <property type="entry name" value="Glyco_hydro_88"/>
</dbReference>
<dbReference type="PANTHER" id="PTHR33886">
    <property type="entry name" value="UNSATURATED RHAMNOGALACTURONAN HYDROLASE (EUROFUNG)"/>
    <property type="match status" value="1"/>
</dbReference>
<gene>
    <name evidence="2" type="ORF">NQZ67_17165</name>
</gene>
<protein>
    <submittedName>
        <fullName evidence="2">Glycoside hydrolase family 88 protein</fullName>
    </submittedName>
</protein>
<dbReference type="Gene3D" id="1.50.10.10">
    <property type="match status" value="1"/>
</dbReference>
<comment type="caution">
    <text evidence="2">The sequence shown here is derived from an EMBL/GenBank/DDBJ whole genome shotgun (WGS) entry which is preliminary data.</text>
</comment>
<sequence>MKMNRSATAAEAAKRVYSRMLHGKPGSWSMDINGWDWVPGVGVIAIAEYGRRCGQHDIWEWLDSWAQRNRGKSERLKVINAIAPYAVLPELYAFTGNPVYAEAAERAAQWLTNEAPRTREGAWEHTVTEDVQFPEQVWADTIFMADLVLARAAKLSGNRAYAEESVHQLLLHLRLLQDEATSLLFHGWNCEERHHMSGARWTRANAWIAAGVPLIGEALDGLVNLPEEVVTRYQSLMGALAKLQRDDGLWPTVLDRPAYYPETSGSAGIAFGIKRGIRGGWLDAGLEWHADRTLQAMLGLVTENGSVQGVSGGTPVMPSIEAYQSIPQHESLYGQGLALMLLSEYV</sequence>
<name>A0A9X2MRP4_9BACL</name>
<dbReference type="InterPro" id="IPR008928">
    <property type="entry name" value="6-hairpin_glycosidase_sf"/>
</dbReference>
<dbReference type="Pfam" id="PF07470">
    <property type="entry name" value="Glyco_hydro_88"/>
    <property type="match status" value="1"/>
</dbReference>
<dbReference type="RefSeq" id="WP_257448284.1">
    <property type="nucleotide sequence ID" value="NZ_JANIPJ010000012.1"/>
</dbReference>
<accession>A0A9X2MRP4</accession>
<dbReference type="InterPro" id="IPR052043">
    <property type="entry name" value="PolySaccharide_Degr_Enz"/>
</dbReference>
<dbReference type="PANTHER" id="PTHR33886:SF8">
    <property type="entry name" value="UNSATURATED RHAMNOGALACTURONAN HYDROLASE (EUROFUNG)"/>
    <property type="match status" value="1"/>
</dbReference>
<reference evidence="2" key="1">
    <citation type="submission" date="2022-08" db="EMBL/GenBank/DDBJ databases">
        <title>The genomic sequence of strain Paenibacillus sp. SCIV0701.</title>
        <authorList>
            <person name="Zhao H."/>
        </authorList>
    </citation>
    <scope>NUCLEOTIDE SEQUENCE</scope>
    <source>
        <strain evidence="2">SCIV0701</strain>
    </source>
</reference>
<evidence type="ECO:0000256" key="1">
    <source>
        <dbReference type="ARBA" id="ARBA00022801"/>
    </source>
</evidence>
<dbReference type="GO" id="GO:0016787">
    <property type="term" value="F:hydrolase activity"/>
    <property type="evidence" value="ECO:0007669"/>
    <property type="project" value="UniProtKB-KW"/>
</dbReference>
<evidence type="ECO:0000313" key="2">
    <source>
        <dbReference type="EMBL" id="MCR2805616.1"/>
    </source>
</evidence>
<evidence type="ECO:0000313" key="3">
    <source>
        <dbReference type="Proteomes" id="UP001141950"/>
    </source>
</evidence>
<dbReference type="Proteomes" id="UP001141950">
    <property type="component" value="Unassembled WGS sequence"/>
</dbReference>
<proteinExistence type="predicted"/>
<keyword evidence="3" id="KW-1185">Reference proteome</keyword>
<dbReference type="AlphaFoldDB" id="A0A9X2MRP4"/>
<dbReference type="GO" id="GO:0005975">
    <property type="term" value="P:carbohydrate metabolic process"/>
    <property type="evidence" value="ECO:0007669"/>
    <property type="project" value="InterPro"/>
</dbReference>
<dbReference type="InterPro" id="IPR012341">
    <property type="entry name" value="6hp_glycosidase-like_sf"/>
</dbReference>